<dbReference type="EMBL" id="JPMI01000006">
    <property type="protein sequence ID" value="KFA94596.1"/>
    <property type="molecule type" value="Genomic_DNA"/>
</dbReference>
<keyword evidence="1" id="KW-0413">Isomerase</keyword>
<dbReference type="InterPro" id="IPR023058">
    <property type="entry name" value="PPIase_PpiC_CS"/>
</dbReference>
<sequence>MLQKSRLGDGSVPEPLQRALKLKLAERLIDERLIEDAASELGLFAQESDIDIALARFKADFHSESGFERFVAEYPLGLEEIRQRLRIRWLRNRLIEAESQPLSEQAVKAYYDSDPARFDGPEHCMAREILVRSDTRDTTAARHTKRERAEKLHKEAQSSGKPFEQLARQHSEGPTAATGGDLGRMTAQTSEPRLWEALIRLKPGGISEVVETRDGFHILYLVAKKSAVRRSFAEMEPQVRTEFNELMQRRRNEALLPRLRARAQVSNLLAERLGSPPVAEPDSKSAPADERKQLDAFVDKAPSSTAAEAPTPGSQPFDL</sequence>
<dbReference type="SUPFAM" id="SSF54534">
    <property type="entry name" value="FKBP-like"/>
    <property type="match status" value="1"/>
</dbReference>
<feature type="region of interest" description="Disordered" evidence="2">
    <location>
        <begin position="272"/>
        <end position="319"/>
    </location>
</feature>
<feature type="compositionally biased region" description="Basic and acidic residues" evidence="2">
    <location>
        <begin position="281"/>
        <end position="298"/>
    </location>
</feature>
<dbReference type="Pfam" id="PF00639">
    <property type="entry name" value="Rotamase"/>
    <property type="match status" value="1"/>
</dbReference>
<dbReference type="PANTHER" id="PTHR47245:SF2">
    <property type="entry name" value="PEPTIDYL-PROLYL CIS-TRANS ISOMERASE HP_0175-RELATED"/>
    <property type="match status" value="1"/>
</dbReference>
<keyword evidence="1" id="KW-0697">Rotamase</keyword>
<feature type="region of interest" description="Disordered" evidence="2">
    <location>
        <begin position="135"/>
        <end position="183"/>
    </location>
</feature>
<comment type="caution">
    <text evidence="4">The sequence shown here is derived from an EMBL/GenBank/DDBJ whole genome shotgun (WGS) entry which is preliminary data.</text>
</comment>
<organism evidence="4 5">
    <name type="scientific">Archangium violaceum Cb vi76</name>
    <dbReference type="NCBI Taxonomy" id="1406225"/>
    <lineage>
        <taxon>Bacteria</taxon>
        <taxon>Pseudomonadati</taxon>
        <taxon>Myxococcota</taxon>
        <taxon>Myxococcia</taxon>
        <taxon>Myxococcales</taxon>
        <taxon>Cystobacterineae</taxon>
        <taxon>Archangiaceae</taxon>
        <taxon>Archangium</taxon>
    </lineage>
</organism>
<feature type="domain" description="PpiC" evidence="3">
    <location>
        <begin position="121"/>
        <end position="223"/>
    </location>
</feature>
<name>A0A084T1L1_9BACT</name>
<feature type="compositionally biased region" description="Low complexity" evidence="2">
    <location>
        <begin position="301"/>
        <end position="312"/>
    </location>
</feature>
<evidence type="ECO:0000256" key="2">
    <source>
        <dbReference type="SAM" id="MobiDB-lite"/>
    </source>
</evidence>
<dbReference type="Proteomes" id="UP000028547">
    <property type="component" value="Unassembled WGS sequence"/>
</dbReference>
<dbReference type="AlphaFoldDB" id="A0A084T1L1"/>
<dbReference type="InterPro" id="IPR046357">
    <property type="entry name" value="PPIase_dom_sf"/>
</dbReference>
<dbReference type="GO" id="GO:0003755">
    <property type="term" value="F:peptidyl-prolyl cis-trans isomerase activity"/>
    <property type="evidence" value="ECO:0007669"/>
    <property type="project" value="UniProtKB-KW"/>
</dbReference>
<dbReference type="PROSITE" id="PS01096">
    <property type="entry name" value="PPIC_PPIASE_1"/>
    <property type="match status" value="1"/>
</dbReference>
<evidence type="ECO:0000256" key="1">
    <source>
        <dbReference type="PROSITE-ProRule" id="PRU00278"/>
    </source>
</evidence>
<dbReference type="SUPFAM" id="SSF109998">
    <property type="entry name" value="Triger factor/SurA peptide-binding domain-like"/>
    <property type="match status" value="1"/>
</dbReference>
<dbReference type="PANTHER" id="PTHR47245">
    <property type="entry name" value="PEPTIDYLPROLYL ISOMERASE"/>
    <property type="match status" value="1"/>
</dbReference>
<dbReference type="InterPro" id="IPR050245">
    <property type="entry name" value="PrsA_foldase"/>
</dbReference>
<feature type="compositionally biased region" description="Basic and acidic residues" evidence="2">
    <location>
        <begin position="147"/>
        <end position="156"/>
    </location>
</feature>
<accession>A0A084T1L1</accession>
<dbReference type="Gene3D" id="3.10.50.40">
    <property type="match status" value="1"/>
</dbReference>
<evidence type="ECO:0000313" key="4">
    <source>
        <dbReference type="EMBL" id="KFA94596.1"/>
    </source>
</evidence>
<dbReference type="InterPro" id="IPR000297">
    <property type="entry name" value="PPIase_PpiC"/>
</dbReference>
<evidence type="ECO:0000313" key="5">
    <source>
        <dbReference type="Proteomes" id="UP000028547"/>
    </source>
</evidence>
<evidence type="ECO:0000259" key="3">
    <source>
        <dbReference type="PROSITE" id="PS50198"/>
    </source>
</evidence>
<dbReference type="Gene3D" id="1.10.4030.10">
    <property type="entry name" value="Porin chaperone SurA, peptide-binding domain"/>
    <property type="match status" value="1"/>
</dbReference>
<gene>
    <name evidence="4" type="ORF">Q664_01430</name>
</gene>
<dbReference type="InterPro" id="IPR027304">
    <property type="entry name" value="Trigger_fact/SurA_dom_sf"/>
</dbReference>
<dbReference type="PROSITE" id="PS50198">
    <property type="entry name" value="PPIC_PPIASE_2"/>
    <property type="match status" value="1"/>
</dbReference>
<reference evidence="4 5" key="1">
    <citation type="submission" date="2014-07" db="EMBL/GenBank/DDBJ databases">
        <title>Draft Genome Sequence of Gephyronic Acid Producer, Cystobacter violaceus Strain Cb vi76.</title>
        <authorList>
            <person name="Stevens D.C."/>
            <person name="Young J."/>
            <person name="Carmichael R."/>
            <person name="Tan J."/>
            <person name="Taylor R.E."/>
        </authorList>
    </citation>
    <scope>NUCLEOTIDE SEQUENCE [LARGE SCALE GENOMIC DNA]</scope>
    <source>
        <strain evidence="4 5">Cb vi76</strain>
    </source>
</reference>
<proteinExistence type="predicted"/>
<protein>
    <recommendedName>
        <fullName evidence="3">PpiC domain-containing protein</fullName>
    </recommendedName>
</protein>